<gene>
    <name evidence="3" type="ORF">OJ16_17680</name>
</gene>
<feature type="compositionally biased region" description="Basic and acidic residues" evidence="1">
    <location>
        <begin position="569"/>
        <end position="593"/>
    </location>
</feature>
<sequence length="606" mass="70217">MASTTFANFYRKADAENCESNENISDAEVSLLGEGTTFTELSAFDDETLKEVKFRLRLLKQVNVQCEQINVKTIEPLRVSLQQENQRPIPSAITIYRWWLIFRKSGFDPVSLVPKTRKRGNRTIKVPQVVSDFMDQAVNQVISAEKININSAFRRVRRKIRQYNLSHATHFKYPNYESIRKRVHKKTPFEKLLALKGPRVAKREFRKMGKKILTANILERVEVDHTVLDLFVVHDEYRVAIGRPYLTQLVDCYSKAVIGFFLGFEPPSYASVALALKNAIQHKEKLLADFPSVENEWPCYGIPDLLVTDNGKEFISKDFANACESLLINIHQNKVETPDNKPHVERQFGTSNSLLLNDLPGKAFSNYLEREGYDSIGEATLTLNEIKEIYLKWLVDIYHKKSNTRGTNCPNVTWRQGSKLWRPDEFVGTVEELDFRFAKYGQKMLRKEGVTVATGLSYSSERLSEYRGIKGDHKVKFKYNIENMGLIWVLDEDNEEYFAVPAIDFEYASTISFWQHKQNMAIKRKLYNSEYDEDAEVDAEIAIEELVDKSMNKKKTAIRNKRRGARYQENAERAKSLKRDMTENYIHTEKNEPDVDDNDAWGIDYV</sequence>
<reference evidence="3 4" key="1">
    <citation type="submission" date="2014-11" db="EMBL/GenBank/DDBJ databases">
        <title>Draft Genome Sequence of Vibrio piscirenalis strains CECT 8603T and CECT 8604, two marine Gammaproteobacterium isolated from cultured gilthead sea bream (Sparus aurata).</title>
        <authorList>
            <person name="Arahal D.R."/>
            <person name="Rodrigo-Torres L."/>
            <person name="Lucena T."/>
            <person name="Pujalte M.J."/>
        </authorList>
    </citation>
    <scope>NUCLEOTIDE SEQUENCE [LARGE SCALE GENOMIC DNA]</scope>
    <source>
        <strain evidence="3 4">DCR 1-4-2</strain>
    </source>
</reference>
<evidence type="ECO:0000313" key="4">
    <source>
        <dbReference type="Proteomes" id="UP000031672"/>
    </source>
</evidence>
<dbReference type="RefSeq" id="WP_040992578.1">
    <property type="nucleotide sequence ID" value="NZ_JTKH01000024.1"/>
</dbReference>
<dbReference type="PROSITE" id="PS50994">
    <property type="entry name" value="INTEGRASE"/>
    <property type="match status" value="1"/>
</dbReference>
<evidence type="ECO:0000256" key="1">
    <source>
        <dbReference type="SAM" id="MobiDB-lite"/>
    </source>
</evidence>
<accession>A0A0C2JFF1</accession>
<evidence type="ECO:0000313" key="3">
    <source>
        <dbReference type="EMBL" id="KII76614.1"/>
    </source>
</evidence>
<dbReference type="InterPro" id="IPR001584">
    <property type="entry name" value="Integrase_cat-core"/>
</dbReference>
<dbReference type="InterPro" id="IPR036397">
    <property type="entry name" value="RNaseH_sf"/>
</dbReference>
<dbReference type="STRING" id="1461322.OJ16_17680"/>
<dbReference type="InterPro" id="IPR012337">
    <property type="entry name" value="RNaseH-like_sf"/>
</dbReference>
<dbReference type="GO" id="GO:0003676">
    <property type="term" value="F:nucleic acid binding"/>
    <property type="evidence" value="ECO:0007669"/>
    <property type="project" value="InterPro"/>
</dbReference>
<dbReference type="Proteomes" id="UP000031672">
    <property type="component" value="Unassembled WGS sequence"/>
</dbReference>
<name>A0A0C2NNK6_9VIBR</name>
<evidence type="ECO:0000259" key="2">
    <source>
        <dbReference type="PROSITE" id="PS50994"/>
    </source>
</evidence>
<dbReference type="OrthoDB" id="501284at2"/>
<comment type="caution">
    <text evidence="3">The sequence shown here is derived from an EMBL/GenBank/DDBJ whole genome shotgun (WGS) entry which is preliminary data.</text>
</comment>
<feature type="region of interest" description="Disordered" evidence="1">
    <location>
        <begin position="558"/>
        <end position="599"/>
    </location>
</feature>
<dbReference type="EMBL" id="JTKH01000024">
    <property type="protein sequence ID" value="KII76614.1"/>
    <property type="molecule type" value="Genomic_DNA"/>
</dbReference>
<accession>A0A0C2NNK6</accession>
<dbReference type="Gene3D" id="3.30.420.10">
    <property type="entry name" value="Ribonuclease H-like superfamily/Ribonuclease H"/>
    <property type="match status" value="1"/>
</dbReference>
<dbReference type="AlphaFoldDB" id="A0A0C2NNK6"/>
<feature type="domain" description="Integrase catalytic" evidence="2">
    <location>
        <begin position="206"/>
        <end position="404"/>
    </location>
</feature>
<dbReference type="SUPFAM" id="SSF53098">
    <property type="entry name" value="Ribonuclease H-like"/>
    <property type="match status" value="1"/>
</dbReference>
<organism evidence="3 4">
    <name type="scientific">Vibrio renipiscarius</name>
    <dbReference type="NCBI Taxonomy" id="1461322"/>
    <lineage>
        <taxon>Bacteria</taxon>
        <taxon>Pseudomonadati</taxon>
        <taxon>Pseudomonadota</taxon>
        <taxon>Gammaproteobacteria</taxon>
        <taxon>Vibrionales</taxon>
        <taxon>Vibrionaceae</taxon>
        <taxon>Vibrio</taxon>
    </lineage>
</organism>
<proteinExistence type="predicted"/>
<dbReference type="InterPro" id="IPR015378">
    <property type="entry name" value="Transposase-like_Mu_C"/>
</dbReference>
<dbReference type="Pfam" id="PF09299">
    <property type="entry name" value="Mu-transpos_C"/>
    <property type="match status" value="1"/>
</dbReference>
<keyword evidence="4" id="KW-1185">Reference proteome</keyword>
<dbReference type="GO" id="GO:0015074">
    <property type="term" value="P:DNA integration"/>
    <property type="evidence" value="ECO:0007669"/>
    <property type="project" value="InterPro"/>
</dbReference>
<protein>
    <submittedName>
        <fullName evidence="3">Integrase</fullName>
    </submittedName>
</protein>